<dbReference type="AlphaFoldDB" id="X1IVZ8"/>
<sequence length="253" mass="28506">GLVQCYRISGYELAGELSRKVCYFLKDHAQLFDKAGRFLPNTPPSQDKDQGFADIGSGGASHFHGHTICILNMLGYALHSNDQELLEFIKTSFEWARQQGEQTLLRPSSPLESVEYAAEGNLGYFPENLFALYHEQAESCEVADMIGIGLKLAAGGVGDYWDDVDRWIRNQFAENQLMDTRWLHAFSESLPAAEAVKDERYCEKDVIERNRGAFAGWALPNAWMGAQAHFRKGIMHCCTGNGARAIYYIWEHI</sequence>
<evidence type="ECO:0008006" key="2">
    <source>
        <dbReference type="Google" id="ProtNLM"/>
    </source>
</evidence>
<name>X1IVZ8_9ZZZZ</name>
<accession>X1IVZ8</accession>
<gene>
    <name evidence="1" type="ORF">S03H2_56260</name>
</gene>
<feature type="non-terminal residue" evidence="1">
    <location>
        <position position="253"/>
    </location>
</feature>
<evidence type="ECO:0000313" key="1">
    <source>
        <dbReference type="EMBL" id="GAH86606.1"/>
    </source>
</evidence>
<dbReference type="EMBL" id="BARU01035978">
    <property type="protein sequence ID" value="GAH86606.1"/>
    <property type="molecule type" value="Genomic_DNA"/>
</dbReference>
<comment type="caution">
    <text evidence="1">The sequence shown here is derived from an EMBL/GenBank/DDBJ whole genome shotgun (WGS) entry which is preliminary data.</text>
</comment>
<organism evidence="1">
    <name type="scientific">marine sediment metagenome</name>
    <dbReference type="NCBI Taxonomy" id="412755"/>
    <lineage>
        <taxon>unclassified sequences</taxon>
        <taxon>metagenomes</taxon>
        <taxon>ecological metagenomes</taxon>
    </lineage>
</organism>
<feature type="non-terminal residue" evidence="1">
    <location>
        <position position="1"/>
    </location>
</feature>
<protein>
    <recommendedName>
        <fullName evidence="2">Glycosyl-hydrolase family 116 catalytic region domain-containing protein</fullName>
    </recommendedName>
</protein>
<reference evidence="1" key="1">
    <citation type="journal article" date="2014" name="Front. Microbiol.">
        <title>High frequency of phylogenetically diverse reductive dehalogenase-homologous genes in deep subseafloor sedimentary metagenomes.</title>
        <authorList>
            <person name="Kawai M."/>
            <person name="Futagami T."/>
            <person name="Toyoda A."/>
            <person name="Takaki Y."/>
            <person name="Nishi S."/>
            <person name="Hori S."/>
            <person name="Arai W."/>
            <person name="Tsubouchi T."/>
            <person name="Morono Y."/>
            <person name="Uchiyama I."/>
            <person name="Ito T."/>
            <person name="Fujiyama A."/>
            <person name="Inagaki F."/>
            <person name="Takami H."/>
        </authorList>
    </citation>
    <scope>NUCLEOTIDE SEQUENCE</scope>
    <source>
        <strain evidence="1">Expedition CK06-06</strain>
    </source>
</reference>
<proteinExistence type="predicted"/>